<dbReference type="GO" id="GO:0004386">
    <property type="term" value="F:helicase activity"/>
    <property type="evidence" value="ECO:0007669"/>
    <property type="project" value="UniProtKB-KW"/>
</dbReference>
<feature type="non-terminal residue" evidence="2">
    <location>
        <position position="1"/>
    </location>
</feature>
<feature type="region of interest" description="Disordered" evidence="1">
    <location>
        <begin position="1"/>
        <end position="24"/>
    </location>
</feature>
<keyword evidence="2" id="KW-0378">Hydrolase</keyword>
<evidence type="ECO:0000313" key="2">
    <source>
        <dbReference type="EMBL" id="SBR28469.1"/>
    </source>
</evidence>
<feature type="non-terminal residue" evidence="2">
    <location>
        <position position="102"/>
    </location>
</feature>
<accession>A0A1A8K9X3</accession>
<organism evidence="2">
    <name type="scientific">Nothobranchius kuhntae</name>
    <name type="common">Beira killifish</name>
    <dbReference type="NCBI Taxonomy" id="321403"/>
    <lineage>
        <taxon>Eukaryota</taxon>
        <taxon>Metazoa</taxon>
        <taxon>Chordata</taxon>
        <taxon>Craniata</taxon>
        <taxon>Vertebrata</taxon>
        <taxon>Euteleostomi</taxon>
        <taxon>Actinopterygii</taxon>
        <taxon>Neopterygii</taxon>
        <taxon>Teleostei</taxon>
        <taxon>Neoteleostei</taxon>
        <taxon>Acanthomorphata</taxon>
        <taxon>Ovalentaria</taxon>
        <taxon>Atherinomorphae</taxon>
        <taxon>Cyprinodontiformes</taxon>
        <taxon>Nothobranchiidae</taxon>
        <taxon>Nothobranchius</taxon>
    </lineage>
</organism>
<keyword evidence="2" id="KW-0347">Helicase</keyword>
<protein>
    <submittedName>
        <fullName evidence="2">Werner syndrome, RecQ helicase-like</fullName>
    </submittedName>
</protein>
<dbReference type="AlphaFoldDB" id="A0A1A8K9X3"/>
<gene>
    <name evidence="2" type="primary">CABZ01066436.1</name>
</gene>
<reference evidence="2" key="2">
    <citation type="submission" date="2016-06" db="EMBL/GenBank/DDBJ databases">
        <title>The genome of a short-lived fish provides insights into sex chromosome evolution and the genetic control of aging.</title>
        <authorList>
            <person name="Reichwald K."/>
            <person name="Felder M."/>
            <person name="Petzold A."/>
            <person name="Koch P."/>
            <person name="Groth M."/>
            <person name="Platzer M."/>
        </authorList>
    </citation>
    <scope>NUCLEOTIDE SEQUENCE</scope>
    <source>
        <tissue evidence="2">Brain</tissue>
    </source>
</reference>
<dbReference type="EMBL" id="HAEE01008419">
    <property type="protein sequence ID" value="SBR28469.1"/>
    <property type="molecule type" value="Transcribed_RNA"/>
</dbReference>
<keyword evidence="2" id="KW-0067">ATP-binding</keyword>
<feature type="region of interest" description="Disordered" evidence="1">
    <location>
        <begin position="76"/>
        <end position="102"/>
    </location>
</feature>
<name>A0A1A8K9X3_NOTKU</name>
<feature type="compositionally biased region" description="Low complexity" evidence="1">
    <location>
        <begin position="78"/>
        <end position="91"/>
    </location>
</feature>
<evidence type="ECO:0000256" key="1">
    <source>
        <dbReference type="SAM" id="MobiDB-lite"/>
    </source>
</evidence>
<feature type="compositionally biased region" description="Polar residues" evidence="1">
    <location>
        <begin position="11"/>
        <end position="24"/>
    </location>
</feature>
<sequence>ILTRGTEISGDLQSSQKNSRSWRNISFQNGRTRSELISEASSPSEVMRSFQAEPSRESFTALAVLVILLKYTAKTDVSGGNTSSLTSTNSSEWPLRRSFTSS</sequence>
<proteinExistence type="predicted"/>
<reference evidence="2" key="1">
    <citation type="submission" date="2016-05" db="EMBL/GenBank/DDBJ databases">
        <authorList>
            <person name="Lavstsen T."/>
            <person name="Jespersen J.S."/>
        </authorList>
    </citation>
    <scope>NUCLEOTIDE SEQUENCE</scope>
    <source>
        <tissue evidence="2">Brain</tissue>
    </source>
</reference>
<keyword evidence="2" id="KW-0547">Nucleotide-binding</keyword>